<feature type="compositionally biased region" description="Basic and acidic residues" evidence="1">
    <location>
        <begin position="360"/>
        <end position="370"/>
    </location>
</feature>
<dbReference type="InParanoid" id="F2UEP3"/>
<dbReference type="RefSeq" id="XP_004992146.1">
    <property type="nucleotide sequence ID" value="XM_004992089.1"/>
</dbReference>
<accession>F2UEP3</accession>
<dbReference type="KEGG" id="sre:PTSG_06749"/>
<dbReference type="InterPro" id="IPR003495">
    <property type="entry name" value="CobW/HypB/UreG_nucleotide-bd"/>
</dbReference>
<feature type="compositionally biased region" description="Basic and acidic residues" evidence="1">
    <location>
        <begin position="509"/>
        <end position="524"/>
    </location>
</feature>
<dbReference type="STRING" id="946362.F2UEP3"/>
<keyword evidence="4" id="KW-1185">Reference proteome</keyword>
<evidence type="ECO:0000259" key="2">
    <source>
        <dbReference type="SMART" id="SM00833"/>
    </source>
</evidence>
<reference evidence="3" key="1">
    <citation type="submission" date="2009-08" db="EMBL/GenBank/DDBJ databases">
        <title>Annotation of Salpingoeca rosetta.</title>
        <authorList>
            <consortium name="The Broad Institute Genome Sequencing Platform"/>
            <person name="Russ C."/>
            <person name="Cuomo C."/>
            <person name="Burger G."/>
            <person name="Gray M.W."/>
            <person name="Holland P.W.H."/>
            <person name="King N."/>
            <person name="Lang F.B.F."/>
            <person name="Roger A.J."/>
            <person name="Ruiz-Trillo I."/>
            <person name="Young S.K."/>
            <person name="Zeng Q."/>
            <person name="Gargeya S."/>
            <person name="Alvarado L."/>
            <person name="Berlin A."/>
            <person name="Chapman S.B."/>
            <person name="Chen Z."/>
            <person name="Freedman E."/>
            <person name="Gellesch M."/>
            <person name="Goldberg J."/>
            <person name="Griggs A."/>
            <person name="Gujja S."/>
            <person name="Heilman E."/>
            <person name="Heiman D."/>
            <person name="Howarth C."/>
            <person name="Mehta T."/>
            <person name="Neiman D."/>
            <person name="Pearson M."/>
            <person name="Roberts A."/>
            <person name="Saif S."/>
            <person name="Shea T."/>
            <person name="Shenoy N."/>
            <person name="Sisk P."/>
            <person name="Stolte C."/>
            <person name="Sykes S."/>
            <person name="White J."/>
            <person name="Yandava C."/>
            <person name="Haas B."/>
            <person name="Nusbaum C."/>
            <person name="Birren B."/>
        </authorList>
    </citation>
    <scope>NUCLEOTIDE SEQUENCE [LARGE SCALE GENOMIC DNA]</scope>
    <source>
        <strain evidence="3">ATCC 50818</strain>
    </source>
</reference>
<feature type="region of interest" description="Disordered" evidence="1">
    <location>
        <begin position="488"/>
        <end position="554"/>
    </location>
</feature>
<dbReference type="Gene3D" id="3.40.50.300">
    <property type="entry name" value="P-loop containing nucleotide triphosphate hydrolases"/>
    <property type="match status" value="1"/>
</dbReference>
<protein>
    <recommendedName>
        <fullName evidence="2">CobW C-terminal domain-containing protein</fullName>
    </recommendedName>
</protein>
<dbReference type="PANTHER" id="PTHR43603:SF1">
    <property type="entry name" value="ZINC-REGULATED GTPASE METALLOPROTEIN ACTIVATOR 1"/>
    <property type="match status" value="1"/>
</dbReference>
<feature type="domain" description="CobW C-terminal" evidence="2">
    <location>
        <begin position="286"/>
        <end position="469"/>
    </location>
</feature>
<dbReference type="OMA" id="AIMIEST"/>
<organism evidence="4">
    <name type="scientific">Salpingoeca rosetta (strain ATCC 50818 / BSB-021)</name>
    <dbReference type="NCBI Taxonomy" id="946362"/>
    <lineage>
        <taxon>Eukaryota</taxon>
        <taxon>Choanoflagellata</taxon>
        <taxon>Craspedida</taxon>
        <taxon>Salpingoecidae</taxon>
        <taxon>Salpingoeca</taxon>
    </lineage>
</organism>
<dbReference type="eggNOG" id="KOG2743">
    <property type="taxonomic scope" value="Eukaryota"/>
</dbReference>
<gene>
    <name evidence="3" type="ORF">PTSG_06749</name>
</gene>
<dbReference type="GeneID" id="16072705"/>
<dbReference type="SUPFAM" id="SSF52540">
    <property type="entry name" value="P-loop containing nucleoside triphosphate hydrolases"/>
    <property type="match status" value="1"/>
</dbReference>
<proteinExistence type="predicted"/>
<dbReference type="CDD" id="cd03112">
    <property type="entry name" value="CobW-like"/>
    <property type="match status" value="1"/>
</dbReference>
<evidence type="ECO:0000256" key="1">
    <source>
        <dbReference type="SAM" id="MobiDB-lite"/>
    </source>
</evidence>
<dbReference type="SMART" id="SM00833">
    <property type="entry name" value="CobW_C"/>
    <property type="match status" value="1"/>
</dbReference>
<sequence>MKVAVLSGFLGAGKTTLLRHLLSQKSTMKDARMAVIVNDMASMNVDAELVKNGVVTELKEDQPELVQLQNGCICCTLRVDLLRALAKLARSKHYDYCIIESTGISEPIQVAETFMLMASAASDDPEAKEMVQEAGLEELTDLILAEKPEDRLAHIAQLDACVTVIDAFNFLQTFEDDRVVGDVEEGEGFEDDMRTLTDLMVDQVEFADIILLNKTDLVDGATLKRIRGVITQLNPGAKLVTTQHSRVDPSLVLNTGRFDFAQAMTHAGWLKSLQGEVVPETEEYGVSSFVYRRQRPFHPQRLHDLLASAFILEGEAAEADEEGMEAGQGDEGERADADAKNADTKDNKDDSDASDESDESDKGVQDARVRAQARKQESVFAGTLRSKGFFWLSTRQHLMGEWSQAGLMMSLGSKGPWLRDMEPDMVALFDDEKVKQDLGENNDDRRQELVFIGAPLNQAQLEQALDACLATDEEWQEAEQQEELEALDAAHSHHSNHSGRTEASVPQRRIHDPFPPWDHEHNANEPETDDDYSDGRSEAPQDPSSAVFEDEERF</sequence>
<dbReference type="OrthoDB" id="272672at2759"/>
<dbReference type="Proteomes" id="UP000007799">
    <property type="component" value="Unassembled WGS sequence"/>
</dbReference>
<dbReference type="InterPro" id="IPR011629">
    <property type="entry name" value="CobW-like_C"/>
</dbReference>
<dbReference type="EMBL" id="GL832971">
    <property type="protein sequence ID" value="EGD75093.1"/>
    <property type="molecule type" value="Genomic_DNA"/>
</dbReference>
<dbReference type="AlphaFoldDB" id="F2UEP3"/>
<dbReference type="Pfam" id="PF02492">
    <property type="entry name" value="cobW"/>
    <property type="match status" value="2"/>
</dbReference>
<feature type="compositionally biased region" description="Basic and acidic residues" evidence="1">
    <location>
        <begin position="331"/>
        <end position="351"/>
    </location>
</feature>
<feature type="region of interest" description="Disordered" evidence="1">
    <location>
        <begin position="318"/>
        <end position="370"/>
    </location>
</feature>
<dbReference type="PANTHER" id="PTHR43603">
    <property type="entry name" value="COBW DOMAIN-CONTAINING PROTEIN DDB_G0274527"/>
    <property type="match status" value="1"/>
</dbReference>
<feature type="compositionally biased region" description="Acidic residues" evidence="1">
    <location>
        <begin position="318"/>
        <end position="330"/>
    </location>
</feature>
<evidence type="ECO:0000313" key="3">
    <source>
        <dbReference type="EMBL" id="EGD75093.1"/>
    </source>
</evidence>
<dbReference type="InterPro" id="IPR027417">
    <property type="entry name" value="P-loop_NTPase"/>
</dbReference>
<dbReference type="Pfam" id="PF07683">
    <property type="entry name" value="CobW_C"/>
    <property type="match status" value="1"/>
</dbReference>
<dbReference type="InterPro" id="IPR051927">
    <property type="entry name" value="Zn_Chap_cDPG_Synth"/>
</dbReference>
<name>F2UEP3_SALR5</name>
<dbReference type="SUPFAM" id="SSF90002">
    <property type="entry name" value="Hypothetical protein YjiA, C-terminal domain"/>
    <property type="match status" value="1"/>
</dbReference>
<evidence type="ECO:0000313" key="4">
    <source>
        <dbReference type="Proteomes" id="UP000007799"/>
    </source>
</evidence>